<organism evidence="4">
    <name type="scientific">Schistosoma curassoni</name>
    <dbReference type="NCBI Taxonomy" id="6186"/>
    <lineage>
        <taxon>Eukaryota</taxon>
        <taxon>Metazoa</taxon>
        <taxon>Spiralia</taxon>
        <taxon>Lophotrochozoa</taxon>
        <taxon>Platyhelminthes</taxon>
        <taxon>Trematoda</taxon>
        <taxon>Digenea</taxon>
        <taxon>Strigeidida</taxon>
        <taxon>Schistosomatoidea</taxon>
        <taxon>Schistosomatidae</taxon>
        <taxon>Schistosoma</taxon>
    </lineage>
</organism>
<evidence type="ECO:0000313" key="2">
    <source>
        <dbReference type="EMBL" id="VDP62090.1"/>
    </source>
</evidence>
<evidence type="ECO:0000313" key="4">
    <source>
        <dbReference type="WBParaSite" id="SCUD_0001672901-mRNA-1"/>
    </source>
</evidence>
<keyword evidence="1" id="KW-1133">Transmembrane helix</keyword>
<gene>
    <name evidence="2" type="ORF">SCUD_LOCUS16726</name>
</gene>
<evidence type="ECO:0000313" key="3">
    <source>
        <dbReference type="Proteomes" id="UP000279833"/>
    </source>
</evidence>
<evidence type="ECO:0000256" key="1">
    <source>
        <dbReference type="SAM" id="Phobius"/>
    </source>
</evidence>
<reference evidence="2 3" key="2">
    <citation type="submission" date="2018-11" db="EMBL/GenBank/DDBJ databases">
        <authorList>
            <consortium name="Pathogen Informatics"/>
        </authorList>
    </citation>
    <scope>NUCLEOTIDE SEQUENCE [LARGE SCALE GENOMIC DNA]</scope>
    <source>
        <strain evidence="2">Dakar</strain>
        <strain evidence="3">Dakar, Senegal</strain>
    </source>
</reference>
<accession>A0A183KNU6</accession>
<name>A0A183KNU6_9TREM</name>
<keyword evidence="1" id="KW-0812">Transmembrane</keyword>
<reference evidence="4" key="1">
    <citation type="submission" date="2016-06" db="UniProtKB">
        <authorList>
            <consortium name="WormBaseParasite"/>
        </authorList>
    </citation>
    <scope>IDENTIFICATION</scope>
</reference>
<dbReference type="WBParaSite" id="SCUD_0001672901-mRNA-1">
    <property type="protein sequence ID" value="SCUD_0001672901-mRNA-1"/>
    <property type="gene ID" value="SCUD_0001672901"/>
</dbReference>
<dbReference type="EMBL" id="UZAK01038983">
    <property type="protein sequence ID" value="VDP62090.1"/>
    <property type="molecule type" value="Genomic_DNA"/>
</dbReference>
<keyword evidence="3" id="KW-1185">Reference proteome</keyword>
<keyword evidence="1" id="KW-0472">Membrane</keyword>
<sequence>MAIYIYNSTDTQIQTTNINRLFSTLWFSIWYFTFGIPIFSFHRVRLYLCPLFGLLCYNKPQNEKFYY</sequence>
<feature type="transmembrane region" description="Helical" evidence="1">
    <location>
        <begin position="21"/>
        <end position="41"/>
    </location>
</feature>
<dbReference type="Proteomes" id="UP000279833">
    <property type="component" value="Unassembled WGS sequence"/>
</dbReference>
<proteinExistence type="predicted"/>
<protein>
    <submittedName>
        <fullName evidence="2 4">Uncharacterized protein</fullName>
    </submittedName>
</protein>
<dbReference type="AlphaFoldDB" id="A0A183KNU6"/>